<reference evidence="13" key="1">
    <citation type="submission" date="2020-06" db="EMBL/GenBank/DDBJ databases">
        <authorList>
            <person name="Li T."/>
            <person name="Hu X."/>
            <person name="Zhang T."/>
            <person name="Song X."/>
            <person name="Zhang H."/>
            <person name="Dai N."/>
            <person name="Sheng W."/>
            <person name="Hou X."/>
            <person name="Wei L."/>
        </authorList>
    </citation>
    <scope>NUCLEOTIDE SEQUENCE</scope>
    <source>
        <strain evidence="13">K16</strain>
        <tissue evidence="13">Leaf</tissue>
    </source>
</reference>
<evidence type="ECO:0000256" key="8">
    <source>
        <dbReference type="ARBA" id="ARBA00023242"/>
    </source>
</evidence>
<dbReference type="GO" id="GO:0008270">
    <property type="term" value="F:zinc ion binding"/>
    <property type="evidence" value="ECO:0007669"/>
    <property type="project" value="UniProtKB-KW"/>
</dbReference>
<organism evidence="13 14">
    <name type="scientific">Sesamum angolense</name>
    <dbReference type="NCBI Taxonomy" id="2727404"/>
    <lineage>
        <taxon>Eukaryota</taxon>
        <taxon>Viridiplantae</taxon>
        <taxon>Streptophyta</taxon>
        <taxon>Embryophyta</taxon>
        <taxon>Tracheophyta</taxon>
        <taxon>Spermatophyta</taxon>
        <taxon>Magnoliopsida</taxon>
        <taxon>eudicotyledons</taxon>
        <taxon>Gunneridae</taxon>
        <taxon>Pentapetalae</taxon>
        <taxon>asterids</taxon>
        <taxon>lamiids</taxon>
        <taxon>Lamiales</taxon>
        <taxon>Pedaliaceae</taxon>
        <taxon>Sesamum</taxon>
    </lineage>
</organism>
<comment type="caution">
    <text evidence="13">The sequence shown here is derived from an EMBL/GenBank/DDBJ whole genome shotgun (WGS) entry which is preliminary data.</text>
</comment>
<reference evidence="13" key="2">
    <citation type="journal article" date="2024" name="Plant">
        <title>Genomic evolution and insights into agronomic trait innovations of Sesamum species.</title>
        <authorList>
            <person name="Miao H."/>
            <person name="Wang L."/>
            <person name="Qu L."/>
            <person name="Liu H."/>
            <person name="Sun Y."/>
            <person name="Le M."/>
            <person name="Wang Q."/>
            <person name="Wei S."/>
            <person name="Zheng Y."/>
            <person name="Lin W."/>
            <person name="Duan Y."/>
            <person name="Cao H."/>
            <person name="Xiong S."/>
            <person name="Wang X."/>
            <person name="Wei L."/>
            <person name="Li C."/>
            <person name="Ma Q."/>
            <person name="Ju M."/>
            <person name="Zhao R."/>
            <person name="Li G."/>
            <person name="Mu C."/>
            <person name="Tian Q."/>
            <person name="Mei H."/>
            <person name="Zhang T."/>
            <person name="Gao T."/>
            <person name="Zhang H."/>
        </authorList>
    </citation>
    <scope>NUCLEOTIDE SEQUENCE</scope>
    <source>
        <strain evidence="13">K16</strain>
    </source>
</reference>
<feature type="region of interest" description="Disordered" evidence="11">
    <location>
        <begin position="343"/>
        <end position="366"/>
    </location>
</feature>
<dbReference type="FunFam" id="4.10.1100.10:FF:000001">
    <property type="entry name" value="Squamosa promoter-binding-like protein 14"/>
    <property type="match status" value="1"/>
</dbReference>
<dbReference type="Pfam" id="PF26102">
    <property type="entry name" value="Ig_SPL7"/>
    <property type="match status" value="1"/>
</dbReference>
<feature type="region of interest" description="Disordered" evidence="11">
    <location>
        <begin position="508"/>
        <end position="537"/>
    </location>
</feature>
<proteinExistence type="predicted"/>
<evidence type="ECO:0000256" key="6">
    <source>
        <dbReference type="ARBA" id="ARBA00023125"/>
    </source>
</evidence>
<dbReference type="GO" id="GO:0005634">
    <property type="term" value="C:nucleus"/>
    <property type="evidence" value="ECO:0007669"/>
    <property type="project" value="UniProtKB-SubCell"/>
</dbReference>
<evidence type="ECO:0000256" key="4">
    <source>
        <dbReference type="ARBA" id="ARBA00022833"/>
    </source>
</evidence>
<keyword evidence="4" id="KW-0862">Zinc</keyword>
<evidence type="ECO:0000256" key="9">
    <source>
        <dbReference type="ARBA" id="ARBA00056472"/>
    </source>
</evidence>
<dbReference type="AlphaFoldDB" id="A0AAE1WAY5"/>
<feature type="region of interest" description="Disordered" evidence="11">
    <location>
        <begin position="80"/>
        <end position="147"/>
    </location>
</feature>
<evidence type="ECO:0000256" key="5">
    <source>
        <dbReference type="ARBA" id="ARBA00023015"/>
    </source>
</evidence>
<keyword evidence="7" id="KW-0804">Transcription</keyword>
<dbReference type="Gene3D" id="4.10.1100.10">
    <property type="entry name" value="Transcription factor, SBP-box domain"/>
    <property type="match status" value="1"/>
</dbReference>
<evidence type="ECO:0000256" key="10">
    <source>
        <dbReference type="PROSITE-ProRule" id="PRU00470"/>
    </source>
</evidence>
<gene>
    <name evidence="13" type="ORF">Sango_2061100</name>
</gene>
<evidence type="ECO:0000256" key="3">
    <source>
        <dbReference type="ARBA" id="ARBA00022771"/>
    </source>
</evidence>
<feature type="compositionally biased region" description="Low complexity" evidence="11">
    <location>
        <begin position="523"/>
        <end position="536"/>
    </location>
</feature>
<evidence type="ECO:0000256" key="2">
    <source>
        <dbReference type="ARBA" id="ARBA00022723"/>
    </source>
</evidence>
<sequence length="1167" mass="129048">MMEEVGAQVVAPTVIHQTLSGRFCDSYPMAKKRGLPFHSSAYIHQNAPDNWNPKSWDWDSSRFVAKPLQCDEILAGNGTQIHPGLPRRSELQNNAQNPRKLDRAAEDNENLRLKLGGGDRARSDGGSGGVNFVEPQPVSRPNKRVRSGSPCGANYPVCQVDNCNEDLSTAKDYHRRHKVCEVHSKAGKALVGKQMQRFCQQCSRFHPLSEFDEGKRSCRRRLAGHNRRRRKTQPEDSTARLLVPGSNDNNIDIVKLLAVLTRAQGNTEDRSGKVTPIPDKDQMIQILSKISSLPLPADLAARLKGSIPNLISSENQNQLNGKASSPATMDLLAILSATPGAPSSDAFEIQSQPSTEGSDSEKSKSLCVDQAASLNLQRGSMMEFPNVGEKTSTSYDSPMEEVDLHVQETSPSLPLQLFTPSPEDYRAVKSPSYRNFLSSGSSNPLEERSPVCSPPVVHNLFPMRTSREAMKDDHLSNSESEIANVKATMSNECSTSLQLFRDSMLATENGSNRSSPYRAGYMSSSGSDHSPSSLNSDARDRNGRIIFKLFDKDPSHLPGSLRSQIYNWLSNSPSEMESYIRPGCIVLSLYLSMPSFVWDHLEENLLNYVKALVKDIDVNFWGNGRFLIHTDRQMASHKDGKIRLCKSWRALSTPELISVSPLAVVGGQETSLLLRGRSLTAPGTKIHCTYAAEYNIRQVPVASCLDTAYEEISLDSFKVDVAASSVLGRCFIEVENSFRGASFPVIIADDTICKELRLLEPDINGTEACDGILADDIQSRGTPRSREEVLHFLDELGWLFQRKHNSSLSGIPDYRLTRFKFLFIFSVEHDFCAVVKTLLDILLELNLGRTGFARESLEMLSQIHLLNRAVKRRSRSMVDLLIHYSIVDSTDTSEKFIFLPNMAGPGGVTPLHLAACTSSSDDMVDALTSDPQEVGLRGWNSVLDANGLSPYAYALMRNNHSYNALVARKLADRNNCQVSVSVTDEVGQFALEMDKDKRTISHLNQKQNSCSRCAVVAAYGYKQRRALKVLGLRVREVDDYLGESAKETHVRAKLGFQRWLSDDQVRNPLLPISLARENFGGCKSLKPTFFLLSSGQNGSASRDVGKLIIVVGAILPPLNPISGVLTSFRLVMGSLCRKSTSAKVLIIKGYVMTYVAIDSTEDFERPS</sequence>
<dbReference type="SUPFAM" id="SSF48403">
    <property type="entry name" value="Ankyrin repeat"/>
    <property type="match status" value="1"/>
</dbReference>
<dbReference type="EMBL" id="JACGWL010000012">
    <property type="protein sequence ID" value="KAK4389978.1"/>
    <property type="molecule type" value="Genomic_DNA"/>
</dbReference>
<evidence type="ECO:0000259" key="12">
    <source>
        <dbReference type="PROSITE" id="PS51141"/>
    </source>
</evidence>
<dbReference type="InterPro" id="IPR044817">
    <property type="entry name" value="SBP-like"/>
</dbReference>
<accession>A0AAE1WAY5</accession>
<evidence type="ECO:0000256" key="1">
    <source>
        <dbReference type="ARBA" id="ARBA00004123"/>
    </source>
</evidence>
<feature type="compositionally biased region" description="Basic and acidic residues" evidence="11">
    <location>
        <begin position="99"/>
        <end position="123"/>
    </location>
</feature>
<dbReference type="InterPro" id="IPR036893">
    <property type="entry name" value="SBP_sf"/>
</dbReference>
<dbReference type="InterPro" id="IPR036770">
    <property type="entry name" value="Ankyrin_rpt-contain_sf"/>
</dbReference>
<dbReference type="PANTHER" id="PTHR31251:SF223">
    <property type="entry name" value="SBP-TYPE DOMAIN-CONTAINING PROTEIN"/>
    <property type="match status" value="1"/>
</dbReference>
<dbReference type="GO" id="GO:0003677">
    <property type="term" value="F:DNA binding"/>
    <property type="evidence" value="ECO:0007669"/>
    <property type="project" value="UniProtKB-KW"/>
</dbReference>
<feature type="domain" description="SBP-type" evidence="12">
    <location>
        <begin position="155"/>
        <end position="232"/>
    </location>
</feature>
<dbReference type="SUPFAM" id="SSF103612">
    <property type="entry name" value="SBT domain"/>
    <property type="match status" value="1"/>
</dbReference>
<keyword evidence="14" id="KW-1185">Reference proteome</keyword>
<keyword evidence="6" id="KW-0238">DNA-binding</keyword>
<dbReference type="Pfam" id="PF03110">
    <property type="entry name" value="SBP"/>
    <property type="match status" value="1"/>
</dbReference>
<dbReference type="PROSITE" id="PS51141">
    <property type="entry name" value="ZF_SBP"/>
    <property type="match status" value="1"/>
</dbReference>
<dbReference type="Gene3D" id="1.25.40.20">
    <property type="entry name" value="Ankyrin repeat-containing domain"/>
    <property type="match status" value="1"/>
</dbReference>
<dbReference type="InterPro" id="IPR004333">
    <property type="entry name" value="SBP_dom"/>
</dbReference>
<evidence type="ECO:0000313" key="14">
    <source>
        <dbReference type="Proteomes" id="UP001289374"/>
    </source>
</evidence>
<dbReference type="PANTHER" id="PTHR31251">
    <property type="entry name" value="SQUAMOSA PROMOTER-BINDING-LIKE PROTEIN 4"/>
    <property type="match status" value="1"/>
</dbReference>
<keyword evidence="2" id="KW-0479">Metal-binding</keyword>
<protein>
    <submittedName>
        <fullName evidence="13">Squamosa promoter-binding-like protein 14</fullName>
    </submittedName>
</protein>
<dbReference type="Proteomes" id="UP001289374">
    <property type="component" value="Unassembled WGS sequence"/>
</dbReference>
<keyword evidence="3 10" id="KW-0863">Zinc-finger</keyword>
<evidence type="ECO:0000313" key="13">
    <source>
        <dbReference type="EMBL" id="KAK4389978.1"/>
    </source>
</evidence>
<keyword evidence="5" id="KW-0805">Transcription regulation</keyword>
<comment type="subcellular location">
    <subcellularLocation>
        <location evidence="1">Nucleus</location>
    </subcellularLocation>
</comment>
<evidence type="ECO:0000256" key="11">
    <source>
        <dbReference type="SAM" id="MobiDB-lite"/>
    </source>
</evidence>
<keyword evidence="8" id="KW-0539">Nucleus</keyword>
<name>A0AAE1WAY5_9LAMI</name>
<evidence type="ECO:0000256" key="7">
    <source>
        <dbReference type="ARBA" id="ARBA00023163"/>
    </source>
</evidence>
<comment type="function">
    <text evidence="9">Probable transcriptional factor. Binds to the promoter of the SQUAMOSA gene.</text>
</comment>